<dbReference type="PANTHER" id="PTHR33086:SF98">
    <property type="entry name" value="OS05G0468200 PROTEIN"/>
    <property type="match status" value="1"/>
</dbReference>
<feature type="domain" description="DUF1618" evidence="1">
    <location>
        <begin position="237"/>
        <end position="328"/>
    </location>
</feature>
<evidence type="ECO:0000313" key="3">
    <source>
        <dbReference type="Proteomes" id="UP000000768"/>
    </source>
</evidence>
<dbReference type="InterPro" id="IPR011676">
    <property type="entry name" value="DUF1618"/>
</dbReference>
<protein>
    <recommendedName>
        <fullName evidence="1">DUF1618 domain-containing protein</fullName>
    </recommendedName>
</protein>
<reference evidence="3" key="2">
    <citation type="journal article" date="2018" name="Plant J.">
        <title>The Sorghum bicolor reference genome: improved assembly, gene annotations, a transcriptome atlas, and signatures of genome organization.</title>
        <authorList>
            <person name="McCormick R.F."/>
            <person name="Truong S.K."/>
            <person name="Sreedasyam A."/>
            <person name="Jenkins J."/>
            <person name="Shu S."/>
            <person name="Sims D."/>
            <person name="Kennedy M."/>
            <person name="Amirebrahimi M."/>
            <person name="Weers B.D."/>
            <person name="McKinley B."/>
            <person name="Mattison A."/>
            <person name="Morishige D.T."/>
            <person name="Grimwood J."/>
            <person name="Schmutz J."/>
            <person name="Mullet J.E."/>
        </authorList>
    </citation>
    <scope>NUCLEOTIDE SEQUENCE [LARGE SCALE GENOMIC DNA]</scope>
    <source>
        <strain evidence="3">cv. BTx623</strain>
    </source>
</reference>
<reference evidence="2 3" key="1">
    <citation type="journal article" date="2009" name="Nature">
        <title>The Sorghum bicolor genome and the diversification of grasses.</title>
        <authorList>
            <person name="Paterson A.H."/>
            <person name="Bowers J.E."/>
            <person name="Bruggmann R."/>
            <person name="Dubchak I."/>
            <person name="Grimwood J."/>
            <person name="Gundlach H."/>
            <person name="Haberer G."/>
            <person name="Hellsten U."/>
            <person name="Mitros T."/>
            <person name="Poliakov A."/>
            <person name="Schmutz J."/>
            <person name="Spannagl M."/>
            <person name="Tang H."/>
            <person name="Wang X."/>
            <person name="Wicker T."/>
            <person name="Bharti A.K."/>
            <person name="Chapman J."/>
            <person name="Feltus F.A."/>
            <person name="Gowik U."/>
            <person name="Grigoriev I.V."/>
            <person name="Lyons E."/>
            <person name="Maher C.A."/>
            <person name="Martis M."/>
            <person name="Narechania A."/>
            <person name="Otillar R.P."/>
            <person name="Penning B.W."/>
            <person name="Salamov A.A."/>
            <person name="Wang Y."/>
            <person name="Zhang L."/>
            <person name="Carpita N.C."/>
            <person name="Freeling M."/>
            <person name="Gingle A.R."/>
            <person name="Hash C.T."/>
            <person name="Keller B."/>
            <person name="Klein P."/>
            <person name="Kresovich S."/>
            <person name="McCann M.C."/>
            <person name="Ming R."/>
            <person name="Peterson D.G."/>
            <person name="Mehboob-ur-Rahman"/>
            <person name="Ware D."/>
            <person name="Westhoff P."/>
            <person name="Mayer K.F."/>
            <person name="Messing J."/>
            <person name="Rokhsar D.S."/>
        </authorList>
    </citation>
    <scope>NUCLEOTIDE SEQUENCE [LARGE SCALE GENOMIC DNA]</scope>
    <source>
        <strain evidence="3">cv. BTx623</strain>
    </source>
</reference>
<dbReference type="Pfam" id="PF07762">
    <property type="entry name" value="DUF1618"/>
    <property type="match status" value="1"/>
</dbReference>
<name>A0A1B6P954_SORBI</name>
<dbReference type="PANTHER" id="PTHR33086">
    <property type="entry name" value="OS05G0468200 PROTEIN-RELATED"/>
    <property type="match status" value="1"/>
</dbReference>
<sequence>MPLRRLVVLSAAVSGHLRRGLSTASSPSRPPWAMIRGPMVVNSPEPRALLHLPAPPCISQILVPAHLVDAPPRPDRDSDTVPVREVFGGLVSAVSADGLLLLEFMDLRLREAAPVFKHGYDQARAVDGVQIADLTRFVLNPLSGQMFRLPDIDGTKKTVSCVDIGILTQSERPDQPPDRYAVAVLNDYNDGGQQRFVMRRFLSQTGKWDELVALPSPSPHPMGRWMEVVAFAGRLWWVDISCGVISADPFSDRPDLHFVELPRGRVTEPVEHLDGFCRVGVTQGRLRYAEVSREEPFLVSSFTLDDSGSGWTTEHQVAFSRLWPGECHPYQGSPRIGVFDPLNASVLHLTIDNTVLAVDMVKKKLLRCSMISGNVRRRSSFLKACVLPPWLGSSQIPSAGTLLSKDSARSKTLSEFLVGVDKGKKK</sequence>
<accession>A0A1B6P954</accession>
<gene>
    <name evidence="2" type="ORF">SORBI_3009G168100</name>
</gene>
<evidence type="ECO:0000313" key="2">
    <source>
        <dbReference type="EMBL" id="KXG22186.1"/>
    </source>
</evidence>
<dbReference type="Proteomes" id="UP000000768">
    <property type="component" value="Chromosome 9"/>
</dbReference>
<dbReference type="InParanoid" id="A0A1B6P954"/>
<dbReference type="EMBL" id="CM000768">
    <property type="protein sequence ID" value="KXG22186.1"/>
    <property type="molecule type" value="Genomic_DNA"/>
</dbReference>
<dbReference type="Gramene" id="KXG22186">
    <property type="protein sequence ID" value="KXG22186"/>
    <property type="gene ID" value="SORBI_3009G168100"/>
</dbReference>
<dbReference type="OrthoDB" id="592504at2759"/>
<dbReference type="AlphaFoldDB" id="A0A1B6P954"/>
<proteinExistence type="predicted"/>
<keyword evidence="3" id="KW-1185">Reference proteome</keyword>
<dbReference type="STRING" id="4558.A0A1B6P954"/>
<dbReference type="OMA" id="VEGWEDQ"/>
<dbReference type="FunCoup" id="A0A1B6P954">
    <property type="interactions" value="11"/>
</dbReference>
<evidence type="ECO:0000259" key="1">
    <source>
        <dbReference type="Pfam" id="PF07762"/>
    </source>
</evidence>
<organism evidence="2 3">
    <name type="scientific">Sorghum bicolor</name>
    <name type="common">Sorghum</name>
    <name type="synonym">Sorghum vulgare</name>
    <dbReference type="NCBI Taxonomy" id="4558"/>
    <lineage>
        <taxon>Eukaryota</taxon>
        <taxon>Viridiplantae</taxon>
        <taxon>Streptophyta</taxon>
        <taxon>Embryophyta</taxon>
        <taxon>Tracheophyta</taxon>
        <taxon>Spermatophyta</taxon>
        <taxon>Magnoliopsida</taxon>
        <taxon>Liliopsida</taxon>
        <taxon>Poales</taxon>
        <taxon>Poaceae</taxon>
        <taxon>PACMAD clade</taxon>
        <taxon>Panicoideae</taxon>
        <taxon>Andropogonodae</taxon>
        <taxon>Andropogoneae</taxon>
        <taxon>Sorghinae</taxon>
        <taxon>Sorghum</taxon>
    </lineage>
</organism>